<evidence type="ECO:0000313" key="4">
    <source>
        <dbReference type="EMBL" id="SDP86479.1"/>
    </source>
</evidence>
<name>A0A1H0W6W7_9BURK</name>
<dbReference type="GO" id="GO:0008146">
    <property type="term" value="F:sulfotransferase activity"/>
    <property type="evidence" value="ECO:0007669"/>
    <property type="project" value="InterPro"/>
</dbReference>
<dbReference type="Pfam" id="PF00685">
    <property type="entry name" value="Sulfotransfer_1"/>
    <property type="match status" value="1"/>
</dbReference>
<evidence type="ECO:0000313" key="5">
    <source>
        <dbReference type="Proteomes" id="UP000199317"/>
    </source>
</evidence>
<organism evidence="4 5">
    <name type="scientific">Paracidovorax cattleyae</name>
    <dbReference type="NCBI Taxonomy" id="80868"/>
    <lineage>
        <taxon>Bacteria</taxon>
        <taxon>Pseudomonadati</taxon>
        <taxon>Pseudomonadota</taxon>
        <taxon>Betaproteobacteria</taxon>
        <taxon>Burkholderiales</taxon>
        <taxon>Comamonadaceae</taxon>
        <taxon>Paracidovorax</taxon>
    </lineage>
</organism>
<evidence type="ECO:0000256" key="1">
    <source>
        <dbReference type="ARBA" id="ARBA00005771"/>
    </source>
</evidence>
<proteinExistence type="inferred from homology"/>
<dbReference type="PANTHER" id="PTHR11783">
    <property type="entry name" value="SULFOTRANSFERASE SULT"/>
    <property type="match status" value="1"/>
</dbReference>
<dbReference type="EMBL" id="FNJL01000033">
    <property type="protein sequence ID" value="SDP86479.1"/>
    <property type="molecule type" value="Genomic_DNA"/>
</dbReference>
<dbReference type="AlphaFoldDB" id="A0A1H0W6W7"/>
<evidence type="ECO:0000259" key="3">
    <source>
        <dbReference type="Pfam" id="PF00685"/>
    </source>
</evidence>
<protein>
    <submittedName>
        <fullName evidence="4">Sulfotransferase domain-containing protein</fullName>
    </submittedName>
</protein>
<dbReference type="Gene3D" id="3.40.50.300">
    <property type="entry name" value="P-loop containing nucleotide triphosphate hydrolases"/>
    <property type="match status" value="1"/>
</dbReference>
<dbReference type="RefSeq" id="WP_092838641.1">
    <property type="nucleotide sequence ID" value="NZ_CP028290.1"/>
</dbReference>
<dbReference type="Proteomes" id="UP000199317">
    <property type="component" value="Unassembled WGS sequence"/>
</dbReference>
<dbReference type="OrthoDB" id="9804504at2"/>
<comment type="similarity">
    <text evidence="1">Belongs to the sulfotransferase 1 family.</text>
</comment>
<keyword evidence="2 4" id="KW-0808">Transferase</keyword>
<evidence type="ECO:0000256" key="2">
    <source>
        <dbReference type="ARBA" id="ARBA00022679"/>
    </source>
</evidence>
<keyword evidence="5" id="KW-1185">Reference proteome</keyword>
<feature type="domain" description="Sulfotransferase" evidence="3">
    <location>
        <begin position="7"/>
        <end position="259"/>
    </location>
</feature>
<dbReference type="InterPro" id="IPR000863">
    <property type="entry name" value="Sulfotransferase_dom"/>
</dbReference>
<sequence>MTRRGIFWIASYPKSGNTWVRCLIASLQSGGAPVRLGGLGDTVPNSAARAWIEACIDVGSGDMLASELNAMRAQSHREEGARRLCILKVHDRYDPGLFPAEVTLGTIHIVRDPRDVAPSWADHMGVDVDTAIARMADDALTLSRSIDSFRPQAPQRFGSWSGHVRSWLDDAPGPRLLLRYEALLADPLGEAARLSRFMGLSVDADCVARAVDACDFEALRGIEEREGFSERQKGQRRFFRQGRSGAWRGVLQPDQAGRIMGDHGAMMRRLGYGADTLADPVQA</sequence>
<dbReference type="InterPro" id="IPR027417">
    <property type="entry name" value="P-loop_NTPase"/>
</dbReference>
<dbReference type="SUPFAM" id="SSF52540">
    <property type="entry name" value="P-loop containing nucleoside triphosphate hydrolases"/>
    <property type="match status" value="1"/>
</dbReference>
<accession>A0A1H0W6W7</accession>
<gene>
    <name evidence="4" type="ORF">SAMN04489708_13345</name>
</gene>
<reference evidence="5" key="1">
    <citation type="submission" date="2016-10" db="EMBL/GenBank/DDBJ databases">
        <authorList>
            <person name="Varghese N."/>
            <person name="Submissions S."/>
        </authorList>
    </citation>
    <scope>NUCLEOTIDE SEQUENCE [LARGE SCALE GENOMIC DNA]</scope>
    <source>
        <strain evidence="5">DSM 17101</strain>
    </source>
</reference>